<dbReference type="Gene3D" id="3.10.200.10">
    <property type="entry name" value="Alpha carbonic anhydrase"/>
    <property type="match status" value="1"/>
</dbReference>
<organism evidence="9 10">
    <name type="scientific">Gottfriedia acidiceleris</name>
    <dbReference type="NCBI Taxonomy" id="371036"/>
    <lineage>
        <taxon>Bacteria</taxon>
        <taxon>Bacillati</taxon>
        <taxon>Bacillota</taxon>
        <taxon>Bacilli</taxon>
        <taxon>Bacillales</taxon>
        <taxon>Bacillaceae</taxon>
        <taxon>Gottfriedia</taxon>
    </lineage>
</organism>
<protein>
    <recommendedName>
        <fullName evidence="2">carbonic anhydrase</fullName>
        <ecNumber evidence="2">4.2.1.1</ecNumber>
    </recommendedName>
</protein>
<evidence type="ECO:0000256" key="1">
    <source>
        <dbReference type="ARBA" id="ARBA00010718"/>
    </source>
</evidence>
<keyword evidence="3" id="KW-0479">Metal-binding</keyword>
<feature type="domain" description="Alpha-carbonic anhydrase" evidence="8">
    <location>
        <begin position="40"/>
        <end position="261"/>
    </location>
</feature>
<dbReference type="InterPro" id="IPR041891">
    <property type="entry name" value="Alpha_CA_prokaryot-like"/>
</dbReference>
<dbReference type="Pfam" id="PF00194">
    <property type="entry name" value="Carb_anhydrase"/>
    <property type="match status" value="1"/>
</dbReference>
<name>A0ABY4JML3_9BACI</name>
<reference evidence="9 10" key="1">
    <citation type="submission" date="2022-04" db="EMBL/GenBank/DDBJ databases">
        <title>Mechanism of arsenic methylation and mitigation arsenic toxicity by Bacillus sp. LH14 from an Arsenic-Contaminated Paddy Soil.</title>
        <authorList>
            <person name="Wang D."/>
        </authorList>
    </citation>
    <scope>NUCLEOTIDE SEQUENCE [LARGE SCALE GENOMIC DNA]</scope>
    <source>
        <strain evidence="9 10">LH14</strain>
    </source>
</reference>
<dbReference type="InterPro" id="IPR001148">
    <property type="entry name" value="CA_dom"/>
</dbReference>
<feature type="chain" id="PRO_5045071042" description="carbonic anhydrase" evidence="7">
    <location>
        <begin position="22"/>
        <end position="261"/>
    </location>
</feature>
<keyword evidence="5" id="KW-0456">Lyase</keyword>
<accession>A0ABY4JML3</accession>
<gene>
    <name evidence="9" type="ORF">MY490_17440</name>
</gene>
<evidence type="ECO:0000256" key="2">
    <source>
        <dbReference type="ARBA" id="ARBA00012925"/>
    </source>
</evidence>
<dbReference type="InterPro" id="IPR023561">
    <property type="entry name" value="Carbonic_anhydrase_a-class"/>
</dbReference>
<dbReference type="SUPFAM" id="SSF51069">
    <property type="entry name" value="Carbonic anhydrase"/>
    <property type="match status" value="1"/>
</dbReference>
<evidence type="ECO:0000313" key="10">
    <source>
        <dbReference type="Proteomes" id="UP000830639"/>
    </source>
</evidence>
<keyword evidence="10" id="KW-1185">Reference proteome</keyword>
<sequence>MNYFFLFIILFCLTFSACSNNQIVHEVHLNKSTVSAARNEDWSYTGKTGPNFWSSINKKYALCSNGKQQSPVNINQAIKKSLPLGINYHNDLFKIERSQYTVKFIPVNHSNSINLNGTAYTLLQFHFHTPSEHTINGKHSDLEIHFINENKNKSIITIGVLVDRGRLNKEFQKILNANPMDEDLGGKVVKLNLQPFIPYTSKKFSYTGSFTTPPCTEGIKWIVFNKPIQFSEEQVQSYQNYFKPNSRPVQPLNGRDLFESW</sequence>
<evidence type="ECO:0000256" key="3">
    <source>
        <dbReference type="ARBA" id="ARBA00022723"/>
    </source>
</evidence>
<dbReference type="Proteomes" id="UP000830639">
    <property type="component" value="Chromosome"/>
</dbReference>
<dbReference type="RefSeq" id="WP_248266808.1">
    <property type="nucleotide sequence ID" value="NZ_CP096034.1"/>
</dbReference>
<proteinExistence type="inferred from homology"/>
<dbReference type="PANTHER" id="PTHR18952">
    <property type="entry name" value="CARBONIC ANHYDRASE"/>
    <property type="match status" value="1"/>
</dbReference>
<dbReference type="EC" id="4.2.1.1" evidence="2"/>
<keyword evidence="4" id="KW-0862">Zinc</keyword>
<dbReference type="EMBL" id="CP096034">
    <property type="protein sequence ID" value="UPM53555.1"/>
    <property type="molecule type" value="Genomic_DNA"/>
</dbReference>
<evidence type="ECO:0000256" key="5">
    <source>
        <dbReference type="ARBA" id="ARBA00023239"/>
    </source>
</evidence>
<keyword evidence="7" id="KW-0732">Signal</keyword>
<comment type="catalytic activity">
    <reaction evidence="6">
        <text>hydrogencarbonate + H(+) = CO2 + H2O</text>
        <dbReference type="Rhea" id="RHEA:10748"/>
        <dbReference type="ChEBI" id="CHEBI:15377"/>
        <dbReference type="ChEBI" id="CHEBI:15378"/>
        <dbReference type="ChEBI" id="CHEBI:16526"/>
        <dbReference type="ChEBI" id="CHEBI:17544"/>
        <dbReference type="EC" id="4.2.1.1"/>
    </reaction>
</comment>
<dbReference type="InterPro" id="IPR036398">
    <property type="entry name" value="CA_dom_sf"/>
</dbReference>
<dbReference type="CDD" id="cd03124">
    <property type="entry name" value="alpha_CA_prokaryotic_like"/>
    <property type="match status" value="1"/>
</dbReference>
<evidence type="ECO:0000259" key="8">
    <source>
        <dbReference type="PROSITE" id="PS51144"/>
    </source>
</evidence>
<feature type="signal peptide" evidence="7">
    <location>
        <begin position="1"/>
        <end position="21"/>
    </location>
</feature>
<evidence type="ECO:0000313" key="9">
    <source>
        <dbReference type="EMBL" id="UPM53555.1"/>
    </source>
</evidence>
<dbReference type="PROSITE" id="PS51144">
    <property type="entry name" value="ALPHA_CA_2"/>
    <property type="match status" value="1"/>
</dbReference>
<evidence type="ECO:0000256" key="7">
    <source>
        <dbReference type="SAM" id="SignalP"/>
    </source>
</evidence>
<dbReference type="PANTHER" id="PTHR18952:SF265">
    <property type="entry name" value="CARBONIC ANHYDRASE"/>
    <property type="match status" value="1"/>
</dbReference>
<evidence type="ECO:0000256" key="4">
    <source>
        <dbReference type="ARBA" id="ARBA00022833"/>
    </source>
</evidence>
<comment type="similarity">
    <text evidence="1">Belongs to the alpha-carbonic anhydrase family.</text>
</comment>
<evidence type="ECO:0000256" key="6">
    <source>
        <dbReference type="ARBA" id="ARBA00048348"/>
    </source>
</evidence>
<dbReference type="SMART" id="SM01057">
    <property type="entry name" value="Carb_anhydrase"/>
    <property type="match status" value="1"/>
</dbReference>